<dbReference type="SUPFAM" id="SSF69572">
    <property type="entry name" value="Activating enzymes of the ubiquitin-like proteins"/>
    <property type="match status" value="1"/>
</dbReference>
<organism evidence="2 3">
    <name type="scientific">Fibrella forsythiae</name>
    <dbReference type="NCBI Taxonomy" id="2817061"/>
    <lineage>
        <taxon>Bacteria</taxon>
        <taxon>Pseudomonadati</taxon>
        <taxon>Bacteroidota</taxon>
        <taxon>Cytophagia</taxon>
        <taxon>Cytophagales</taxon>
        <taxon>Spirosomataceae</taxon>
        <taxon>Fibrella</taxon>
    </lineage>
</organism>
<dbReference type="Gene3D" id="3.40.50.720">
    <property type="entry name" value="NAD(P)-binding Rossmann-like Domain"/>
    <property type="match status" value="1"/>
</dbReference>
<dbReference type="Pfam" id="PF00581">
    <property type="entry name" value="Rhodanese"/>
    <property type="match status" value="1"/>
</dbReference>
<dbReference type="RefSeq" id="WP_207328770.1">
    <property type="nucleotide sequence ID" value="NZ_JAFMYW010000002.1"/>
</dbReference>
<dbReference type="PANTHER" id="PTHR10953">
    <property type="entry name" value="UBIQUITIN-ACTIVATING ENZYME E1"/>
    <property type="match status" value="1"/>
</dbReference>
<keyword evidence="2" id="KW-0808">Transferase</keyword>
<dbReference type="InterPro" id="IPR045886">
    <property type="entry name" value="ThiF/MoeB/HesA"/>
</dbReference>
<evidence type="ECO:0000313" key="3">
    <source>
        <dbReference type="Proteomes" id="UP000664628"/>
    </source>
</evidence>
<dbReference type="PROSITE" id="PS50206">
    <property type="entry name" value="RHODANESE_3"/>
    <property type="match status" value="1"/>
</dbReference>
<sequence>MLTPSEQTRYQKHLNLPEWGLNGQLTIKNSRVLVVGAGGLGCPVLLYLAAAGVGRIGVVDPDVVDLSNLQRQVLYTTSDIGQPKAKAAVAHLQRLNPDLRFDTHAQALDSTNARTLIDAYDVVVDCTDNFGVRYLVNDWCVALNKPFVYGAIHRFEGQVAIFNAELADGQRGPTYRCVFPESPGQMEIPNCAETGVLGVLPGVIGTYQATEVLKLLTGIGEPLTDKLLMTDLLSHTSRTIRIRRRADATSLAQQGIANRQKPTHAGNDAPKKITARSLADRLEQGERIFLLDVREREEYDLCHLDGAVLIPVGMIAATAAADRKRIPTDVPVVIYCHHGIRSANVANYLYTQSGYTNLYNLEGGINAWAQQIEPEMATY</sequence>
<keyword evidence="2" id="KW-0548">Nucleotidyltransferase</keyword>
<dbReference type="NCBIfam" id="NF004281">
    <property type="entry name" value="PRK05690.1"/>
    <property type="match status" value="1"/>
</dbReference>
<comment type="caution">
    <text evidence="2">The sequence shown here is derived from an EMBL/GenBank/DDBJ whole genome shotgun (WGS) entry which is preliminary data.</text>
</comment>
<reference evidence="2 3" key="1">
    <citation type="submission" date="2021-03" db="EMBL/GenBank/DDBJ databases">
        <title>Fibrella sp. HMF5405 genome sequencing and assembly.</title>
        <authorList>
            <person name="Kang H."/>
            <person name="Kim H."/>
            <person name="Bae S."/>
            <person name="Joh K."/>
        </authorList>
    </citation>
    <scope>NUCLEOTIDE SEQUENCE [LARGE SCALE GENOMIC DNA]</scope>
    <source>
        <strain evidence="2 3">HMF5405</strain>
    </source>
</reference>
<name>A0ABS3JHD4_9BACT</name>
<dbReference type="InterPro" id="IPR035985">
    <property type="entry name" value="Ubiquitin-activating_enz"/>
</dbReference>
<dbReference type="Proteomes" id="UP000664628">
    <property type="component" value="Unassembled WGS sequence"/>
</dbReference>
<dbReference type="InterPro" id="IPR036873">
    <property type="entry name" value="Rhodanese-like_dom_sf"/>
</dbReference>
<accession>A0ABS3JHD4</accession>
<dbReference type="Gene3D" id="3.40.250.10">
    <property type="entry name" value="Rhodanese-like domain"/>
    <property type="match status" value="1"/>
</dbReference>
<dbReference type="SMART" id="SM00450">
    <property type="entry name" value="RHOD"/>
    <property type="match status" value="1"/>
</dbReference>
<dbReference type="EMBL" id="JAFMYW010000002">
    <property type="protein sequence ID" value="MBO0948823.1"/>
    <property type="molecule type" value="Genomic_DNA"/>
</dbReference>
<dbReference type="Pfam" id="PF00899">
    <property type="entry name" value="ThiF"/>
    <property type="match status" value="1"/>
</dbReference>
<evidence type="ECO:0000313" key="2">
    <source>
        <dbReference type="EMBL" id="MBO0948823.1"/>
    </source>
</evidence>
<keyword evidence="3" id="KW-1185">Reference proteome</keyword>
<dbReference type="GO" id="GO:0016779">
    <property type="term" value="F:nucleotidyltransferase activity"/>
    <property type="evidence" value="ECO:0007669"/>
    <property type="project" value="UniProtKB-KW"/>
</dbReference>
<dbReference type="InterPro" id="IPR000594">
    <property type="entry name" value="ThiF_NAD_FAD-bd"/>
</dbReference>
<dbReference type="PANTHER" id="PTHR10953:SF102">
    <property type="entry name" value="ADENYLYLTRANSFERASE AND SULFURTRANSFERASE MOCS3"/>
    <property type="match status" value="1"/>
</dbReference>
<protein>
    <submittedName>
        <fullName evidence="2">Molybdopterin-synthase adenylyltransferase MoeB</fullName>
    </submittedName>
</protein>
<dbReference type="CDD" id="cd00757">
    <property type="entry name" value="ThiF_MoeB_HesA_family"/>
    <property type="match status" value="1"/>
</dbReference>
<proteinExistence type="predicted"/>
<feature type="domain" description="Rhodanese" evidence="1">
    <location>
        <begin position="284"/>
        <end position="377"/>
    </location>
</feature>
<gene>
    <name evidence="2" type="primary">moeB</name>
    <name evidence="2" type="ORF">J2I46_09540</name>
</gene>
<evidence type="ECO:0000259" key="1">
    <source>
        <dbReference type="PROSITE" id="PS50206"/>
    </source>
</evidence>
<dbReference type="InterPro" id="IPR001763">
    <property type="entry name" value="Rhodanese-like_dom"/>
</dbReference>